<organism evidence="1">
    <name type="scientific">marine metagenome</name>
    <dbReference type="NCBI Taxonomy" id="408172"/>
    <lineage>
        <taxon>unclassified sequences</taxon>
        <taxon>metagenomes</taxon>
        <taxon>ecological metagenomes</taxon>
    </lineage>
</organism>
<gene>
    <name evidence="1" type="ORF">METZ01_LOCUS363584</name>
</gene>
<feature type="non-terminal residue" evidence="1">
    <location>
        <position position="1"/>
    </location>
</feature>
<accession>A0A382SL71</accession>
<dbReference type="EMBL" id="UINC01129969">
    <property type="protein sequence ID" value="SVD10730.1"/>
    <property type="molecule type" value="Genomic_DNA"/>
</dbReference>
<proteinExistence type="predicted"/>
<evidence type="ECO:0000313" key="1">
    <source>
        <dbReference type="EMBL" id="SVD10730.1"/>
    </source>
</evidence>
<dbReference type="AlphaFoldDB" id="A0A382SL71"/>
<sequence length="59" mass="6549">QFLSLSIPSSATIITVSDLRQPVGVFWLLTIWAYIRYAQKSNLTRYSFGGIGLVDGITI</sequence>
<name>A0A382SL71_9ZZZZ</name>
<protein>
    <submittedName>
        <fullName evidence="1">Uncharacterized protein</fullName>
    </submittedName>
</protein>
<reference evidence="1" key="1">
    <citation type="submission" date="2018-05" db="EMBL/GenBank/DDBJ databases">
        <authorList>
            <person name="Lanie J.A."/>
            <person name="Ng W.-L."/>
            <person name="Kazmierczak K.M."/>
            <person name="Andrzejewski T.M."/>
            <person name="Davidsen T.M."/>
            <person name="Wayne K.J."/>
            <person name="Tettelin H."/>
            <person name="Glass J.I."/>
            <person name="Rusch D."/>
            <person name="Podicherti R."/>
            <person name="Tsui H.-C.T."/>
            <person name="Winkler M.E."/>
        </authorList>
    </citation>
    <scope>NUCLEOTIDE SEQUENCE</scope>
</reference>